<dbReference type="AlphaFoldDB" id="A0A8J3YHR2"/>
<evidence type="ECO:0000313" key="4">
    <source>
        <dbReference type="Proteomes" id="UP000619260"/>
    </source>
</evidence>
<accession>A0A8J3YHR2</accession>
<proteinExistence type="predicted"/>
<keyword evidence="2" id="KW-0472">Membrane</keyword>
<evidence type="ECO:0000313" key="3">
    <source>
        <dbReference type="EMBL" id="GIJ44512.1"/>
    </source>
</evidence>
<feature type="transmembrane region" description="Helical" evidence="2">
    <location>
        <begin position="12"/>
        <end position="36"/>
    </location>
</feature>
<evidence type="ECO:0000256" key="1">
    <source>
        <dbReference type="SAM" id="MobiDB-lite"/>
    </source>
</evidence>
<evidence type="ECO:0000256" key="2">
    <source>
        <dbReference type="SAM" id="Phobius"/>
    </source>
</evidence>
<organism evidence="3 4">
    <name type="scientific">Virgisporangium aliadipatigenens</name>
    <dbReference type="NCBI Taxonomy" id="741659"/>
    <lineage>
        <taxon>Bacteria</taxon>
        <taxon>Bacillati</taxon>
        <taxon>Actinomycetota</taxon>
        <taxon>Actinomycetes</taxon>
        <taxon>Micromonosporales</taxon>
        <taxon>Micromonosporaceae</taxon>
        <taxon>Virgisporangium</taxon>
    </lineage>
</organism>
<evidence type="ECO:0008006" key="5">
    <source>
        <dbReference type="Google" id="ProtNLM"/>
    </source>
</evidence>
<keyword evidence="2" id="KW-1133">Transmembrane helix</keyword>
<feature type="region of interest" description="Disordered" evidence="1">
    <location>
        <begin position="233"/>
        <end position="255"/>
    </location>
</feature>
<name>A0A8J3YHR2_9ACTN</name>
<keyword evidence="2" id="KW-0812">Transmembrane</keyword>
<feature type="transmembrane region" description="Helical" evidence="2">
    <location>
        <begin position="48"/>
        <end position="66"/>
    </location>
</feature>
<feature type="transmembrane region" description="Helical" evidence="2">
    <location>
        <begin position="78"/>
        <end position="98"/>
    </location>
</feature>
<comment type="caution">
    <text evidence="3">The sequence shown here is derived from an EMBL/GenBank/DDBJ whole genome shotgun (WGS) entry which is preliminary data.</text>
</comment>
<gene>
    <name evidence="3" type="ORF">Val02_13980</name>
</gene>
<dbReference type="RefSeq" id="WP_203898087.1">
    <property type="nucleotide sequence ID" value="NZ_BOPF01000004.1"/>
</dbReference>
<sequence>MSTPKPADGERFEGVVQVLIMLAIGGMAGAASFTHVHDVAVAHGQPNWIGWADAVVVELMSIALGLELRRRARTNRPTGFVISALVFFVLVSLAAQVVEAEPSVIGWLAAALPAIGFVVLAKVVLSRTAAISHTIAELAPTTPPAPTPVTATPGDVSGQFADAAPPAPAEPPASVPTNPAGLNTVPVHMLAPARFAAVNHQQSTGRPITTDELAARLSIPPAIAGQLLTAITDDGPATQPEPVRVNGTPVLGGVA</sequence>
<feature type="region of interest" description="Disordered" evidence="1">
    <location>
        <begin position="139"/>
        <end position="181"/>
    </location>
</feature>
<feature type="compositionally biased region" description="Pro residues" evidence="1">
    <location>
        <begin position="165"/>
        <end position="174"/>
    </location>
</feature>
<reference evidence="3" key="1">
    <citation type="submission" date="2021-01" db="EMBL/GenBank/DDBJ databases">
        <title>Whole genome shotgun sequence of Virgisporangium aliadipatigenens NBRC 105644.</title>
        <authorList>
            <person name="Komaki H."/>
            <person name="Tamura T."/>
        </authorList>
    </citation>
    <scope>NUCLEOTIDE SEQUENCE</scope>
    <source>
        <strain evidence="3">NBRC 105644</strain>
    </source>
</reference>
<dbReference type="EMBL" id="BOPF01000004">
    <property type="protein sequence ID" value="GIJ44512.1"/>
    <property type="molecule type" value="Genomic_DNA"/>
</dbReference>
<dbReference type="Pfam" id="PF10935">
    <property type="entry name" value="DUF2637"/>
    <property type="match status" value="1"/>
</dbReference>
<dbReference type="InterPro" id="IPR021235">
    <property type="entry name" value="DUF2637"/>
</dbReference>
<keyword evidence="4" id="KW-1185">Reference proteome</keyword>
<protein>
    <recommendedName>
        <fullName evidence="5">DUF2637 domain-containing protein</fullName>
    </recommendedName>
</protein>
<dbReference type="Proteomes" id="UP000619260">
    <property type="component" value="Unassembled WGS sequence"/>
</dbReference>
<feature type="transmembrane region" description="Helical" evidence="2">
    <location>
        <begin position="104"/>
        <end position="125"/>
    </location>
</feature>